<keyword evidence="2" id="KW-0436">Ligase</keyword>
<dbReference type="FunFam" id="3.30.300.30:FF:000008">
    <property type="entry name" value="2,3-dihydroxybenzoate-AMP ligase"/>
    <property type="match status" value="1"/>
</dbReference>
<evidence type="ECO:0000313" key="5">
    <source>
        <dbReference type="EMBL" id="NYT35925.1"/>
    </source>
</evidence>
<evidence type="ECO:0000256" key="1">
    <source>
        <dbReference type="ARBA" id="ARBA00006432"/>
    </source>
</evidence>
<keyword evidence="6" id="KW-1185">Reference proteome</keyword>
<evidence type="ECO:0000259" key="3">
    <source>
        <dbReference type="Pfam" id="PF00501"/>
    </source>
</evidence>
<dbReference type="Proteomes" id="UP000580517">
    <property type="component" value="Unassembled WGS sequence"/>
</dbReference>
<sequence>MNETASVHQGGTLGDMIVTSIRRFPDRVAFIDGQTKISYQELGDLICKAVENFRRLGLRRGDGVIQLSGNRPETFVIMAAAYLMGLRSITLHTMGGIEDHKYIVQDAKAAVFIASSSYEERAREIHETCHDAVNHWFSHSCNSQFVDFWQVHNEGAAEELRCEAMPTDIVRLAYTGGTTGRPKGVMLTSRSLWMQATLLLAARPLPKDVILLCPTPISHGAGAMIVPTLWRGGTIILQQGFDPEKFLNAIEHHRASMTFLVPTMIYTLLDHPLCKRLDLSSLKILSYGASPMSPSRIREALEVFGPILMQSYGQTECPSNILHLSPSDHMREDATILESAGLPYPGVTVTLRDDDGNEVQDGQVGELCVRSPLVMEGYWNLPELTAQVTKGGWLHTGDMAFRDTHGYFHLVDRKKDMIISGGFNVYPKEVEDALATHPSVLAAAVIGVPDSKWGEAVKAIVVRRSGHDVDASTLIEFVKKSKGTVNTPKSIDFVDELPLTGLGKPDKKKLRHVYWHNLKRAVH</sequence>
<dbReference type="Pfam" id="PF13193">
    <property type="entry name" value="AMP-binding_C"/>
    <property type="match status" value="1"/>
</dbReference>
<dbReference type="InterPro" id="IPR020845">
    <property type="entry name" value="AMP-binding_CS"/>
</dbReference>
<dbReference type="RefSeq" id="WP_129967856.1">
    <property type="nucleotide sequence ID" value="NZ_JACCEW010000001.1"/>
</dbReference>
<evidence type="ECO:0000256" key="2">
    <source>
        <dbReference type="ARBA" id="ARBA00022598"/>
    </source>
</evidence>
<organism evidence="5 6">
    <name type="scientific">Allopusillimonas soli</name>
    <dbReference type="NCBI Taxonomy" id="659016"/>
    <lineage>
        <taxon>Bacteria</taxon>
        <taxon>Pseudomonadati</taxon>
        <taxon>Pseudomonadota</taxon>
        <taxon>Betaproteobacteria</taxon>
        <taxon>Burkholderiales</taxon>
        <taxon>Alcaligenaceae</taxon>
        <taxon>Allopusillimonas</taxon>
    </lineage>
</organism>
<dbReference type="InterPro" id="IPR042099">
    <property type="entry name" value="ANL_N_sf"/>
</dbReference>
<dbReference type="InterPro" id="IPR025110">
    <property type="entry name" value="AMP-bd_C"/>
</dbReference>
<dbReference type="InterPro" id="IPR000873">
    <property type="entry name" value="AMP-dep_synth/lig_dom"/>
</dbReference>
<evidence type="ECO:0000313" key="6">
    <source>
        <dbReference type="Proteomes" id="UP000580517"/>
    </source>
</evidence>
<dbReference type="AlphaFoldDB" id="A0A853F5W0"/>
<dbReference type="Gene3D" id="3.30.300.30">
    <property type="match status" value="1"/>
</dbReference>
<gene>
    <name evidence="5" type="ORF">H0A68_03500</name>
</gene>
<dbReference type="GO" id="GO:0016877">
    <property type="term" value="F:ligase activity, forming carbon-sulfur bonds"/>
    <property type="evidence" value="ECO:0007669"/>
    <property type="project" value="UniProtKB-ARBA"/>
</dbReference>
<dbReference type="OrthoDB" id="9766486at2"/>
<accession>A0A853F5W0</accession>
<dbReference type="EMBL" id="JACCEW010000001">
    <property type="protein sequence ID" value="NYT35925.1"/>
    <property type="molecule type" value="Genomic_DNA"/>
</dbReference>
<dbReference type="PROSITE" id="PS00455">
    <property type="entry name" value="AMP_BINDING"/>
    <property type="match status" value="1"/>
</dbReference>
<comment type="caution">
    <text evidence="5">The sequence shown here is derived from an EMBL/GenBank/DDBJ whole genome shotgun (WGS) entry which is preliminary data.</text>
</comment>
<name>A0A853F5W0_9BURK</name>
<dbReference type="InterPro" id="IPR045851">
    <property type="entry name" value="AMP-bd_C_sf"/>
</dbReference>
<dbReference type="PANTHER" id="PTHR43767">
    <property type="entry name" value="LONG-CHAIN-FATTY-ACID--COA LIGASE"/>
    <property type="match status" value="1"/>
</dbReference>
<dbReference type="Pfam" id="PF00501">
    <property type="entry name" value="AMP-binding"/>
    <property type="match status" value="1"/>
</dbReference>
<reference evidence="5 6" key="1">
    <citation type="submission" date="2020-07" db="EMBL/GenBank/DDBJ databases">
        <title>Taxonomic revisions and descriptions of new bacterial species based on genomic comparisons in the high-G+C-content subgroup of the family Alcaligenaceae.</title>
        <authorList>
            <person name="Szabo A."/>
            <person name="Felfoldi T."/>
        </authorList>
    </citation>
    <scope>NUCLEOTIDE SEQUENCE [LARGE SCALE GENOMIC DNA]</scope>
    <source>
        <strain evidence="5 6">DSM 25264</strain>
    </source>
</reference>
<feature type="domain" description="AMP-binding enzyme C-terminal" evidence="4">
    <location>
        <begin position="429"/>
        <end position="504"/>
    </location>
</feature>
<comment type="similarity">
    <text evidence="1">Belongs to the ATP-dependent AMP-binding enzyme family.</text>
</comment>
<proteinExistence type="inferred from homology"/>
<dbReference type="Gene3D" id="3.40.50.12780">
    <property type="entry name" value="N-terminal domain of ligase-like"/>
    <property type="match status" value="1"/>
</dbReference>
<dbReference type="SUPFAM" id="SSF56801">
    <property type="entry name" value="Acetyl-CoA synthetase-like"/>
    <property type="match status" value="1"/>
</dbReference>
<dbReference type="PANTHER" id="PTHR43767:SF7">
    <property type="entry name" value="MEDIUM_LONG-CHAIN-FATTY-ACID--COA LIGASE FADD8"/>
    <property type="match status" value="1"/>
</dbReference>
<feature type="domain" description="AMP-dependent synthetase/ligase" evidence="3">
    <location>
        <begin position="20"/>
        <end position="379"/>
    </location>
</feature>
<evidence type="ECO:0000259" key="4">
    <source>
        <dbReference type="Pfam" id="PF13193"/>
    </source>
</evidence>
<protein>
    <submittedName>
        <fullName evidence="5">AMP-binding protein</fullName>
    </submittedName>
</protein>
<dbReference type="InterPro" id="IPR050237">
    <property type="entry name" value="ATP-dep_AMP-bd_enzyme"/>
</dbReference>